<dbReference type="Proteomes" id="UP000009223">
    <property type="component" value="Chromosome"/>
</dbReference>
<dbReference type="InterPro" id="IPR012657">
    <property type="entry name" value="23S_rRNA-intervening_sequence"/>
</dbReference>
<dbReference type="STRING" id="545694.TREPR_0290"/>
<evidence type="ECO:0008006" key="4">
    <source>
        <dbReference type="Google" id="ProtNLM"/>
    </source>
</evidence>
<dbReference type="InterPro" id="IPR036583">
    <property type="entry name" value="23S_rRNA_IVS_sf"/>
</dbReference>
<dbReference type="RefSeq" id="WP_015709704.1">
    <property type="nucleotide sequence ID" value="NC_015578.1"/>
</dbReference>
<accession>F5YNW2</accession>
<dbReference type="EMBL" id="CP001843">
    <property type="protein sequence ID" value="AEF84965.1"/>
    <property type="molecule type" value="Genomic_DNA"/>
</dbReference>
<gene>
    <name evidence="2" type="ordered locus">TREPR_0290</name>
</gene>
<name>F5YNW2_TREPZ</name>
<dbReference type="NCBIfam" id="TIGR02436">
    <property type="entry name" value="four helix bundle protein"/>
    <property type="match status" value="1"/>
</dbReference>
<sequence length="140" mass="15642">MDGNATKTKSRQFAVKIIQIYKNLSNNKKEYVMSEQLLRAGTGIGANLAEAECAANKPEFIAKVQQALEKCAETRYWLEILGEADLITEFECKNNIQECDELRKILFYTIKSLKTSPGQDPKPAVPQAAQPPSPQPKKVQ</sequence>
<protein>
    <recommendedName>
        <fullName evidence="4">Four helix bundle protein</fullName>
    </recommendedName>
</protein>
<organism evidence="2 3">
    <name type="scientific">Treponema primitia (strain ATCC BAA-887 / DSM 12427 / ZAS-2)</name>
    <dbReference type="NCBI Taxonomy" id="545694"/>
    <lineage>
        <taxon>Bacteria</taxon>
        <taxon>Pseudomonadati</taxon>
        <taxon>Spirochaetota</taxon>
        <taxon>Spirochaetia</taxon>
        <taxon>Spirochaetales</taxon>
        <taxon>Treponemataceae</taxon>
        <taxon>Treponema</taxon>
    </lineage>
</organism>
<dbReference type="AlphaFoldDB" id="F5YNW2"/>
<dbReference type="Pfam" id="PF05635">
    <property type="entry name" value="23S_rRNA_IVP"/>
    <property type="match status" value="1"/>
</dbReference>
<dbReference type="PANTHER" id="PTHR38471">
    <property type="entry name" value="FOUR HELIX BUNDLE PROTEIN"/>
    <property type="match status" value="1"/>
</dbReference>
<evidence type="ECO:0000313" key="2">
    <source>
        <dbReference type="EMBL" id="AEF84965.1"/>
    </source>
</evidence>
<dbReference type="KEGG" id="tpi:TREPR_0290"/>
<reference evidence="3" key="1">
    <citation type="submission" date="2009-12" db="EMBL/GenBank/DDBJ databases">
        <title>Complete sequence of Treponema primitia strain ZAS-2.</title>
        <authorList>
            <person name="Tetu S.G."/>
            <person name="Matson E."/>
            <person name="Ren Q."/>
            <person name="Seshadri R."/>
            <person name="Elbourne L."/>
            <person name="Hassan K.A."/>
            <person name="Durkin A."/>
            <person name="Radune D."/>
            <person name="Mohamoud Y."/>
            <person name="Shay R."/>
            <person name="Jin S."/>
            <person name="Zhang X."/>
            <person name="Lucey K."/>
            <person name="Ballor N.R."/>
            <person name="Ottesen E."/>
            <person name="Rosenthal R."/>
            <person name="Allen A."/>
            <person name="Leadbetter J.R."/>
            <person name="Paulsen I.T."/>
        </authorList>
    </citation>
    <scope>NUCLEOTIDE SEQUENCE [LARGE SCALE GENOMIC DNA]</scope>
    <source>
        <strain evidence="3">ATCC BAA-887 / DSM 12427 / ZAS-2</strain>
    </source>
</reference>
<dbReference type="Gene3D" id="1.20.1440.60">
    <property type="entry name" value="23S rRNA-intervening sequence"/>
    <property type="match status" value="1"/>
</dbReference>
<evidence type="ECO:0000256" key="1">
    <source>
        <dbReference type="SAM" id="MobiDB-lite"/>
    </source>
</evidence>
<dbReference type="PIRSF" id="PIRSF035652">
    <property type="entry name" value="CHP02436"/>
    <property type="match status" value="1"/>
</dbReference>
<reference evidence="2 3" key="2">
    <citation type="journal article" date="2011" name="ISME J.">
        <title>RNA-seq reveals cooperative metabolic interactions between two termite-gut spirochete species in co-culture.</title>
        <authorList>
            <person name="Rosenthal A.Z."/>
            <person name="Matson E.G."/>
            <person name="Eldar A."/>
            <person name="Leadbetter J.R."/>
        </authorList>
    </citation>
    <scope>NUCLEOTIDE SEQUENCE [LARGE SCALE GENOMIC DNA]</scope>
    <source>
        <strain evidence="3">ATCC BAA-887 / DSM 12427 / ZAS-2</strain>
    </source>
</reference>
<feature type="compositionally biased region" description="Pro residues" evidence="1">
    <location>
        <begin position="129"/>
        <end position="140"/>
    </location>
</feature>
<dbReference type="OrthoDB" id="285993at2"/>
<dbReference type="eggNOG" id="ENOG5032RWC">
    <property type="taxonomic scope" value="Bacteria"/>
</dbReference>
<feature type="region of interest" description="Disordered" evidence="1">
    <location>
        <begin position="115"/>
        <end position="140"/>
    </location>
</feature>
<dbReference type="SUPFAM" id="SSF158446">
    <property type="entry name" value="IVS-encoded protein-like"/>
    <property type="match status" value="1"/>
</dbReference>
<keyword evidence="3" id="KW-1185">Reference proteome</keyword>
<proteinExistence type="predicted"/>
<dbReference type="PANTHER" id="PTHR38471:SF2">
    <property type="entry name" value="FOUR HELIX BUNDLE PROTEIN"/>
    <property type="match status" value="1"/>
</dbReference>
<dbReference type="HOGENOM" id="CLU_129874_2_0_12"/>
<evidence type="ECO:0000313" key="3">
    <source>
        <dbReference type="Proteomes" id="UP000009223"/>
    </source>
</evidence>